<evidence type="ECO:0000259" key="3">
    <source>
        <dbReference type="PROSITE" id="PS01124"/>
    </source>
</evidence>
<keyword evidence="5" id="KW-1185">Reference proteome</keyword>
<reference evidence="4 5" key="2">
    <citation type="journal article" date="2016" name="Environ. Microbiol. Rep.">
        <title>Metagenomic evidence for the presence of phototrophic Gemmatimonadetes bacteria in diverse environments.</title>
        <authorList>
            <person name="Zeng Y."/>
            <person name="Baumbach J."/>
            <person name="Barbosa E.G."/>
            <person name="Azevedo V."/>
            <person name="Zhang C."/>
            <person name="Koblizek M."/>
        </authorList>
    </citation>
    <scope>NUCLEOTIDE SEQUENCE [LARGE SCALE GENOMIC DNA]</scope>
    <source>
        <strain evidence="4 5">AP64</strain>
    </source>
</reference>
<proteinExistence type="predicted"/>
<dbReference type="OrthoDB" id="9783835at2"/>
<organism evidence="4 5">
    <name type="scientific">Gemmatimonas phototrophica</name>
    <dbReference type="NCBI Taxonomy" id="1379270"/>
    <lineage>
        <taxon>Bacteria</taxon>
        <taxon>Pseudomonadati</taxon>
        <taxon>Gemmatimonadota</taxon>
        <taxon>Gemmatimonadia</taxon>
        <taxon>Gemmatimonadales</taxon>
        <taxon>Gemmatimonadaceae</taxon>
        <taxon>Gemmatimonas</taxon>
    </lineage>
</organism>
<name>A0A143BES8_9BACT</name>
<dbReference type="RefSeq" id="WP_026848934.1">
    <property type="nucleotide sequence ID" value="NZ_CP011454.1"/>
</dbReference>
<dbReference type="PROSITE" id="PS01124">
    <property type="entry name" value="HTH_ARAC_FAMILY_2"/>
    <property type="match status" value="1"/>
</dbReference>
<dbReference type="eggNOG" id="COG2207">
    <property type="taxonomic scope" value="Bacteria"/>
</dbReference>
<dbReference type="Gene3D" id="1.10.10.60">
    <property type="entry name" value="Homeodomain-like"/>
    <property type="match status" value="1"/>
</dbReference>
<evidence type="ECO:0000256" key="2">
    <source>
        <dbReference type="ARBA" id="ARBA00023163"/>
    </source>
</evidence>
<dbReference type="GO" id="GO:0003700">
    <property type="term" value="F:DNA-binding transcription factor activity"/>
    <property type="evidence" value="ECO:0007669"/>
    <property type="project" value="InterPro"/>
</dbReference>
<dbReference type="Proteomes" id="UP000076404">
    <property type="component" value="Chromosome"/>
</dbReference>
<dbReference type="Pfam" id="PF12833">
    <property type="entry name" value="HTH_18"/>
    <property type="match status" value="1"/>
</dbReference>
<feature type="domain" description="HTH araC/xylS-type" evidence="3">
    <location>
        <begin position="150"/>
        <end position="251"/>
    </location>
</feature>
<evidence type="ECO:0000313" key="4">
    <source>
        <dbReference type="EMBL" id="AMW03669.1"/>
    </source>
</evidence>
<dbReference type="AlphaFoldDB" id="A0A143BES8"/>
<reference evidence="4 5" key="1">
    <citation type="journal article" date="2014" name="Proc. Natl. Acad. Sci. U.S.A.">
        <title>Functional type 2 photosynthetic reaction centers found in the rare bacterial phylum Gemmatimonadetes.</title>
        <authorList>
            <person name="Zeng Y."/>
            <person name="Feng F."/>
            <person name="Medova H."/>
            <person name="Dean J."/>
            <person name="Koblizek M."/>
        </authorList>
    </citation>
    <scope>NUCLEOTIDE SEQUENCE [LARGE SCALE GENOMIC DNA]</scope>
    <source>
        <strain evidence="4 5">AP64</strain>
    </source>
</reference>
<evidence type="ECO:0000313" key="5">
    <source>
        <dbReference type="Proteomes" id="UP000076404"/>
    </source>
</evidence>
<accession>A0A143BES8</accession>
<dbReference type="InterPro" id="IPR009057">
    <property type="entry name" value="Homeodomain-like_sf"/>
</dbReference>
<gene>
    <name evidence="4" type="ORF">GEMMAAP_00020</name>
</gene>
<dbReference type="KEGG" id="gph:GEMMAAP_00020"/>
<evidence type="ECO:0000256" key="1">
    <source>
        <dbReference type="ARBA" id="ARBA00023015"/>
    </source>
</evidence>
<sequence length="300" mass="33503">MDMVTSSRAPRAVVTFVTPAEQQRVDALTGRGCVTVHRENLDQVLSDLRTHAVSAVIVSVSRYQQHYAPSVARLVREFPRVPAVALLSAYETRSSAALLSLGEHGVRTLVDTRDPAGWRELRSLVNAETPGSIDNLAIRTLRNDLATARSSSVRFFDTLFTVPRSMTTVQQLARYIGVVPTTLMSRFYRAGIPAPKKYLAAARLVRAAHLLENPGSSITQVSFLMEYSSPQSFSRHVSGILHMGAAEFRRRYSGEQMLEHMRQSLVLPYRQQLQTFDPFASPPQWLVQRRPDSERVAAPD</sequence>
<dbReference type="EMBL" id="CP011454">
    <property type="protein sequence ID" value="AMW03669.1"/>
    <property type="molecule type" value="Genomic_DNA"/>
</dbReference>
<keyword evidence="1" id="KW-0805">Transcription regulation</keyword>
<dbReference type="SUPFAM" id="SSF46689">
    <property type="entry name" value="Homeodomain-like"/>
    <property type="match status" value="1"/>
</dbReference>
<dbReference type="InterPro" id="IPR018060">
    <property type="entry name" value="HTH_AraC"/>
</dbReference>
<dbReference type="GO" id="GO:0043565">
    <property type="term" value="F:sequence-specific DNA binding"/>
    <property type="evidence" value="ECO:0007669"/>
    <property type="project" value="InterPro"/>
</dbReference>
<keyword evidence="2" id="KW-0804">Transcription</keyword>
<protein>
    <recommendedName>
        <fullName evidence="3">HTH araC/xylS-type domain-containing protein</fullName>
    </recommendedName>
</protein>
<dbReference type="SMART" id="SM00342">
    <property type="entry name" value="HTH_ARAC"/>
    <property type="match status" value="1"/>
</dbReference>